<gene>
    <name evidence="1" type="ORF">L195_g029573</name>
</gene>
<reference evidence="1 2" key="2">
    <citation type="journal article" date="2017" name="Front. Plant Sci.">
        <title>Gene Classification and Mining of Molecular Markers Useful in Red Clover (Trifolium pratense) Breeding.</title>
        <authorList>
            <person name="Istvanek J."/>
            <person name="Dluhosova J."/>
            <person name="Dluhos P."/>
            <person name="Patkova L."/>
            <person name="Nedelnik J."/>
            <person name="Repkova J."/>
        </authorList>
    </citation>
    <scope>NUCLEOTIDE SEQUENCE [LARGE SCALE GENOMIC DNA]</scope>
    <source>
        <strain evidence="2">cv. Tatra</strain>
        <tissue evidence="1">Young leaves</tissue>
    </source>
</reference>
<dbReference type="AlphaFoldDB" id="A0A2K3L561"/>
<evidence type="ECO:0000313" key="2">
    <source>
        <dbReference type="Proteomes" id="UP000236291"/>
    </source>
</evidence>
<feature type="non-terminal residue" evidence="1">
    <location>
        <position position="302"/>
    </location>
</feature>
<name>A0A2K3L561_TRIPR</name>
<accession>A0A2K3L561</accession>
<protein>
    <submittedName>
        <fullName evidence="1">Uncharacterized protein</fullName>
    </submittedName>
</protein>
<dbReference type="Proteomes" id="UP000236291">
    <property type="component" value="Unassembled WGS sequence"/>
</dbReference>
<reference evidence="1 2" key="1">
    <citation type="journal article" date="2014" name="Am. J. Bot.">
        <title>Genome assembly and annotation for red clover (Trifolium pratense; Fabaceae).</title>
        <authorList>
            <person name="Istvanek J."/>
            <person name="Jaros M."/>
            <person name="Krenek A."/>
            <person name="Repkova J."/>
        </authorList>
    </citation>
    <scope>NUCLEOTIDE SEQUENCE [LARGE SCALE GENOMIC DNA]</scope>
    <source>
        <strain evidence="2">cv. Tatra</strain>
        <tissue evidence="1">Young leaves</tissue>
    </source>
</reference>
<evidence type="ECO:0000313" key="1">
    <source>
        <dbReference type="EMBL" id="PNX73670.1"/>
    </source>
</evidence>
<organism evidence="1 2">
    <name type="scientific">Trifolium pratense</name>
    <name type="common">Red clover</name>
    <dbReference type="NCBI Taxonomy" id="57577"/>
    <lineage>
        <taxon>Eukaryota</taxon>
        <taxon>Viridiplantae</taxon>
        <taxon>Streptophyta</taxon>
        <taxon>Embryophyta</taxon>
        <taxon>Tracheophyta</taxon>
        <taxon>Spermatophyta</taxon>
        <taxon>Magnoliopsida</taxon>
        <taxon>eudicotyledons</taxon>
        <taxon>Gunneridae</taxon>
        <taxon>Pentapetalae</taxon>
        <taxon>rosids</taxon>
        <taxon>fabids</taxon>
        <taxon>Fabales</taxon>
        <taxon>Fabaceae</taxon>
        <taxon>Papilionoideae</taxon>
        <taxon>50 kb inversion clade</taxon>
        <taxon>NPAAA clade</taxon>
        <taxon>Hologalegina</taxon>
        <taxon>IRL clade</taxon>
        <taxon>Trifolieae</taxon>
        <taxon>Trifolium</taxon>
    </lineage>
</organism>
<dbReference type="EMBL" id="ASHM01026367">
    <property type="protein sequence ID" value="PNX73670.1"/>
    <property type="molecule type" value="Genomic_DNA"/>
</dbReference>
<sequence length="302" mass="33815">MSKELPELKAMLIREADELVEIFKSVGVGDDHHKVEIPNMKVVAFLNLPSLCQDQGIQFQTVENRFVQNCKELSLTSKIIVSSKKDLGRLIYQQVDDIDFDLYMNLKRLFKPIEDMMTTSQKEINRTAETEREHEFIENVPDLQIPSVATLPTNSKELMSEQSTSQQYLTNQQHQHLLGEIDTTIKLSQGHYGIQVSVEEGTASTSYANTITSSTHLESEYGDGQIAIPLSVSTTKCLNIEDVNLGDSHETTQTNNQGSVSLNDDAFMQVSSTIQQQFPKDDEILVSRLGMPSAENSPTNSK</sequence>
<comment type="caution">
    <text evidence="1">The sequence shown here is derived from an EMBL/GenBank/DDBJ whole genome shotgun (WGS) entry which is preliminary data.</text>
</comment>
<proteinExistence type="predicted"/>